<dbReference type="Pfam" id="PF00106">
    <property type="entry name" value="adh_short"/>
    <property type="match status" value="1"/>
</dbReference>
<dbReference type="STRING" id="1423720.FC67_GL000793"/>
<evidence type="ECO:0000256" key="2">
    <source>
        <dbReference type="ARBA" id="ARBA00023002"/>
    </source>
</evidence>
<evidence type="ECO:0000313" key="4">
    <source>
        <dbReference type="EMBL" id="AUI72399.1"/>
    </source>
</evidence>
<organism evidence="4 5">
    <name type="scientific">Companilactobacillus alimentarius DSM 20249</name>
    <dbReference type="NCBI Taxonomy" id="1423720"/>
    <lineage>
        <taxon>Bacteria</taxon>
        <taxon>Bacillati</taxon>
        <taxon>Bacillota</taxon>
        <taxon>Bacilli</taxon>
        <taxon>Lactobacillales</taxon>
        <taxon>Lactobacillaceae</taxon>
        <taxon>Companilactobacillus</taxon>
    </lineage>
</organism>
<proteinExistence type="inferred from homology"/>
<dbReference type="RefSeq" id="WP_057738978.1">
    <property type="nucleotide sequence ID" value="NZ_AZDQ01000030.1"/>
</dbReference>
<name>A0A2K9HIP0_9LACO</name>
<dbReference type="PRINTS" id="PR00080">
    <property type="entry name" value="SDRFAMILY"/>
</dbReference>
<accession>A0A2K9HIP0</accession>
<dbReference type="OrthoDB" id="9775296at2"/>
<evidence type="ECO:0000256" key="3">
    <source>
        <dbReference type="RuleBase" id="RU000363"/>
    </source>
</evidence>
<dbReference type="AlphaFoldDB" id="A0A2K9HIP0"/>
<dbReference type="InterPro" id="IPR002347">
    <property type="entry name" value="SDR_fam"/>
</dbReference>
<reference evidence="4 5" key="1">
    <citation type="submission" date="2016-12" db="EMBL/GenBank/DDBJ databases">
        <title>The whole genome sequencing and assembly of Lactobacillus alimentarius DSM 20249T strain.</title>
        <authorList>
            <person name="Lee Y.-J."/>
            <person name="Yi H."/>
            <person name="Bahn Y.-S."/>
            <person name="Kim J.F."/>
            <person name="Lee D.-W."/>
        </authorList>
    </citation>
    <scope>NUCLEOTIDE SEQUENCE [LARGE SCALE GENOMIC DNA]</scope>
    <source>
        <strain evidence="4 5">DSM 20249</strain>
    </source>
</reference>
<dbReference type="KEGG" id="lali:LA20249_09500"/>
<evidence type="ECO:0000256" key="1">
    <source>
        <dbReference type="ARBA" id="ARBA00006484"/>
    </source>
</evidence>
<dbReference type="Gene3D" id="3.40.50.720">
    <property type="entry name" value="NAD(P)-binding Rossmann-like Domain"/>
    <property type="match status" value="1"/>
</dbReference>
<evidence type="ECO:0000313" key="5">
    <source>
        <dbReference type="Proteomes" id="UP000234653"/>
    </source>
</evidence>
<dbReference type="InterPro" id="IPR036291">
    <property type="entry name" value="NAD(P)-bd_dom_sf"/>
</dbReference>
<dbReference type="Proteomes" id="UP000234653">
    <property type="component" value="Chromosome"/>
</dbReference>
<dbReference type="SUPFAM" id="SSF51735">
    <property type="entry name" value="NAD(P)-binding Rossmann-fold domains"/>
    <property type="match status" value="1"/>
</dbReference>
<protein>
    <submittedName>
        <fullName evidence="4">Short-chain dehydrogenase/reductase</fullName>
    </submittedName>
</protein>
<gene>
    <name evidence="4" type="ORF">LA20249_09500</name>
</gene>
<keyword evidence="5" id="KW-1185">Reference proteome</keyword>
<keyword evidence="2" id="KW-0560">Oxidoreductase</keyword>
<dbReference type="PANTHER" id="PTHR44169:SF6">
    <property type="entry name" value="NADPH-DEPENDENT 1-ACYLDIHYDROXYACETONE PHOSPHATE REDUCTASE"/>
    <property type="match status" value="1"/>
</dbReference>
<dbReference type="CDD" id="cd05374">
    <property type="entry name" value="17beta-HSD-like_SDR_c"/>
    <property type="match status" value="1"/>
</dbReference>
<dbReference type="PANTHER" id="PTHR44169">
    <property type="entry name" value="NADPH-DEPENDENT 1-ACYLDIHYDROXYACETONE PHOSPHATE REDUCTASE"/>
    <property type="match status" value="1"/>
</dbReference>
<sequence length="270" mass="30298">MVRVAIITGISSGMGRAAALYFQKQGFEVYGGARRVERLVDLKEQGIHTQVLDVTDKISVRALVDRTISEQNRIDVLINNAGYGEFGPIEEVPVENAQKQFNVNLFGADRITQFVLPKMRQQGFGRIVNISSVGSNIYSPLGGWYYTTKASLNMWSDVLDQEVKQFGIRSVIVQPGMTKSEWSKIAFKNAKKNLEDNSPYTGLLNKTEDLFSKINGSEATSEDLAKVFYQAATDIKPKRRYYHSIVDHGIVMVARTMPNTYRAILSKVMK</sequence>
<comment type="similarity">
    <text evidence="1 3">Belongs to the short-chain dehydrogenases/reductases (SDR) family.</text>
</comment>
<dbReference type="GO" id="GO:0016491">
    <property type="term" value="F:oxidoreductase activity"/>
    <property type="evidence" value="ECO:0007669"/>
    <property type="project" value="UniProtKB-KW"/>
</dbReference>
<dbReference type="PRINTS" id="PR00081">
    <property type="entry name" value="GDHRDH"/>
</dbReference>
<dbReference type="EMBL" id="CP018867">
    <property type="protein sequence ID" value="AUI72399.1"/>
    <property type="molecule type" value="Genomic_DNA"/>
</dbReference>